<evidence type="ECO:0000313" key="3">
    <source>
        <dbReference type="Proteomes" id="UP000199598"/>
    </source>
</evidence>
<dbReference type="Gene3D" id="3.50.50.60">
    <property type="entry name" value="FAD/NAD(P)-binding domain"/>
    <property type="match status" value="1"/>
</dbReference>
<keyword evidence="3" id="KW-1185">Reference proteome</keyword>
<accession>A0A1I3Y3C2</accession>
<dbReference type="Pfam" id="PF01593">
    <property type="entry name" value="Amino_oxidase"/>
    <property type="match status" value="1"/>
</dbReference>
<feature type="domain" description="Amine oxidase" evidence="1">
    <location>
        <begin position="10"/>
        <end position="266"/>
    </location>
</feature>
<name>A0A1I3Y3C2_9HYPH</name>
<dbReference type="InterPro" id="IPR050464">
    <property type="entry name" value="Zeta_carotene_desat/Oxidored"/>
</dbReference>
<dbReference type="EMBL" id="FOSK01000003">
    <property type="protein sequence ID" value="SFK25791.1"/>
    <property type="molecule type" value="Genomic_DNA"/>
</dbReference>
<dbReference type="InterPro" id="IPR002937">
    <property type="entry name" value="Amino_oxidase"/>
</dbReference>
<organism evidence="2 3">
    <name type="scientific">Pseudovibrio ascidiaceicola</name>
    <dbReference type="NCBI Taxonomy" id="285279"/>
    <lineage>
        <taxon>Bacteria</taxon>
        <taxon>Pseudomonadati</taxon>
        <taxon>Pseudomonadota</taxon>
        <taxon>Alphaproteobacteria</taxon>
        <taxon>Hyphomicrobiales</taxon>
        <taxon>Stappiaceae</taxon>
        <taxon>Pseudovibrio</taxon>
    </lineage>
</organism>
<dbReference type="PANTHER" id="PTHR42923">
    <property type="entry name" value="PROTOPORPHYRINOGEN OXIDASE"/>
    <property type="match status" value="1"/>
</dbReference>
<proteinExistence type="predicted"/>
<dbReference type="Gene3D" id="3.30.70.1990">
    <property type="match status" value="1"/>
</dbReference>
<dbReference type="RefSeq" id="WP_093518366.1">
    <property type="nucleotide sequence ID" value="NZ_FOSK01000003.1"/>
</dbReference>
<comment type="caution">
    <text evidence="2">The sequence shown here is derived from an EMBL/GenBank/DDBJ whole genome shotgun (WGS) entry which is preliminary data.</text>
</comment>
<protein>
    <submittedName>
        <fullName evidence="2">Predicted NAD/FAD-binding protein</fullName>
    </submittedName>
</protein>
<reference evidence="2 3" key="1">
    <citation type="submission" date="2016-10" db="EMBL/GenBank/DDBJ databases">
        <authorList>
            <person name="Varghese N."/>
            <person name="Submissions S."/>
        </authorList>
    </citation>
    <scope>NUCLEOTIDE SEQUENCE [LARGE SCALE GENOMIC DNA]</scope>
    <source>
        <strain evidence="2 3">DSM 16392</strain>
    </source>
</reference>
<gene>
    <name evidence="2" type="ORF">SAMN04488518_103300</name>
</gene>
<dbReference type="PANTHER" id="PTHR42923:SF17">
    <property type="entry name" value="AMINE OXIDASE DOMAIN-CONTAINING PROTEIN"/>
    <property type="match status" value="1"/>
</dbReference>
<evidence type="ECO:0000259" key="1">
    <source>
        <dbReference type="Pfam" id="PF01593"/>
    </source>
</evidence>
<dbReference type="InterPro" id="IPR036188">
    <property type="entry name" value="FAD/NAD-bd_sf"/>
</dbReference>
<dbReference type="Proteomes" id="UP000199598">
    <property type="component" value="Unassembled WGS sequence"/>
</dbReference>
<dbReference type="SUPFAM" id="SSF51905">
    <property type="entry name" value="FAD/NAD(P)-binding domain"/>
    <property type="match status" value="1"/>
</dbReference>
<evidence type="ECO:0000313" key="2">
    <source>
        <dbReference type="EMBL" id="SFK25791.1"/>
    </source>
</evidence>
<dbReference type="Gene3D" id="1.10.405.20">
    <property type="match status" value="1"/>
</dbReference>
<sequence>MKIAVIGSGIAGLSATWLLSKSHDVDIYEKDDRLGGHANTQSVKIAGEDVAVDTGFIVYNEKTYPNLTALFNHLDVQTDPTEMSFAVSLEQGSREYSGSGLKGLFAQKSNLFRPSFLRMISQTLRFYKEAPQDAEDSKLQSISLGSYLSQNNYSATFINEHLLPMGAAIWSMPPQQLLQFPFRAFIGFCSNHGLLQVRDRPQWRTVSGGSRNYVQKLASEISGKIILNAGISDIQRKPGSITVYARNGHATSYDHVVFACHSDQALALLNAEGNASRAERQILGSIRYQRNIAILHRDISLMPKRKTTWSAWNFIGNQMGNNALCVTYWMNALQRLNTSEDVFVTLNPSHQPAEGSVLRTFQYSHPVFDQTALSAQRQLWQIQGERRTWFCGAYLGYGFHEDGLQSGLAVAEALGDVQRPWTCENPNGRISLPEDWPYGSYQEAAE</sequence>